<name>A0A1I3ZQP1_9BACT</name>
<keyword evidence="2" id="KW-1185">Reference proteome</keyword>
<proteinExistence type="predicted"/>
<sequence>MIEFDIPGFGQRTLHHLVLDYNGTLALDGRVQPGVFSRLSQLKNQLQIHILTADTYGTVRSTFGQTDYTVHVLPAGNECAAKAEYVRELEALSCVCLGNGNNDAVMLAEAGLSMAVLQPEGVARAALTAAHILVPGIDAGLDLLLHPTRLKATLRA</sequence>
<dbReference type="STRING" id="52560.SAMN04488082_12623"/>
<protein>
    <submittedName>
        <fullName evidence="1">Soluble P-type ATPase</fullName>
    </submittedName>
</protein>
<dbReference type="Proteomes" id="UP000198635">
    <property type="component" value="Unassembled WGS sequence"/>
</dbReference>
<dbReference type="InterPro" id="IPR023214">
    <property type="entry name" value="HAD_sf"/>
</dbReference>
<gene>
    <name evidence="1" type="ORF">SAMN04488082_12623</name>
</gene>
<dbReference type="RefSeq" id="WP_092379161.1">
    <property type="nucleotide sequence ID" value="NZ_FORX01000026.1"/>
</dbReference>
<dbReference type="Gene3D" id="3.40.50.1000">
    <property type="entry name" value="HAD superfamily/HAD-like"/>
    <property type="match status" value="1"/>
</dbReference>
<dbReference type="OrthoDB" id="159409at2"/>
<dbReference type="AlphaFoldDB" id="A0A1I3ZQP1"/>
<reference evidence="2" key="1">
    <citation type="submission" date="2016-10" db="EMBL/GenBank/DDBJ databases">
        <authorList>
            <person name="Varghese N."/>
            <person name="Submissions S."/>
        </authorList>
    </citation>
    <scope>NUCLEOTIDE SEQUENCE [LARGE SCALE GENOMIC DNA]</scope>
    <source>
        <strain evidence="2">DSM 5918</strain>
    </source>
</reference>
<dbReference type="SUPFAM" id="SSF56784">
    <property type="entry name" value="HAD-like"/>
    <property type="match status" value="1"/>
</dbReference>
<dbReference type="EMBL" id="FORX01000026">
    <property type="protein sequence ID" value="SFK46328.1"/>
    <property type="molecule type" value="Genomic_DNA"/>
</dbReference>
<evidence type="ECO:0000313" key="1">
    <source>
        <dbReference type="EMBL" id="SFK46328.1"/>
    </source>
</evidence>
<dbReference type="InterPro" id="IPR036412">
    <property type="entry name" value="HAD-like_sf"/>
</dbReference>
<organism evidence="1 2">
    <name type="scientific">Desulfomicrobium apsheronum</name>
    <dbReference type="NCBI Taxonomy" id="52560"/>
    <lineage>
        <taxon>Bacteria</taxon>
        <taxon>Pseudomonadati</taxon>
        <taxon>Thermodesulfobacteriota</taxon>
        <taxon>Desulfovibrionia</taxon>
        <taxon>Desulfovibrionales</taxon>
        <taxon>Desulfomicrobiaceae</taxon>
        <taxon>Desulfomicrobium</taxon>
    </lineage>
</organism>
<accession>A0A1I3ZQP1</accession>
<evidence type="ECO:0000313" key="2">
    <source>
        <dbReference type="Proteomes" id="UP000198635"/>
    </source>
</evidence>